<feature type="non-terminal residue" evidence="1">
    <location>
        <position position="54"/>
    </location>
</feature>
<accession>A0A812JF20</accession>
<sequence>VNLSLAGVADDQRRASISLAKDVNLEFGDLYKAMLALWSAVSGGNDWMMYGSLL</sequence>
<organism evidence="1 2">
    <name type="scientific">Symbiodinium pilosum</name>
    <name type="common">Dinoflagellate</name>
    <dbReference type="NCBI Taxonomy" id="2952"/>
    <lineage>
        <taxon>Eukaryota</taxon>
        <taxon>Sar</taxon>
        <taxon>Alveolata</taxon>
        <taxon>Dinophyceae</taxon>
        <taxon>Suessiales</taxon>
        <taxon>Symbiodiniaceae</taxon>
        <taxon>Symbiodinium</taxon>
    </lineage>
</organism>
<gene>
    <name evidence="1" type="ORF">SPIL2461_LOCUS1833</name>
</gene>
<protein>
    <submittedName>
        <fullName evidence="1">Uncharacterized protein</fullName>
    </submittedName>
</protein>
<comment type="caution">
    <text evidence="1">The sequence shown here is derived from an EMBL/GenBank/DDBJ whole genome shotgun (WGS) entry which is preliminary data.</text>
</comment>
<reference evidence="1" key="1">
    <citation type="submission" date="2021-02" db="EMBL/GenBank/DDBJ databases">
        <authorList>
            <person name="Dougan E. K."/>
            <person name="Rhodes N."/>
            <person name="Thang M."/>
            <person name="Chan C."/>
        </authorList>
    </citation>
    <scope>NUCLEOTIDE SEQUENCE</scope>
</reference>
<evidence type="ECO:0000313" key="2">
    <source>
        <dbReference type="Proteomes" id="UP000649617"/>
    </source>
</evidence>
<feature type="non-terminal residue" evidence="1">
    <location>
        <position position="1"/>
    </location>
</feature>
<dbReference type="AlphaFoldDB" id="A0A812JF20"/>
<keyword evidence="2" id="KW-1185">Reference proteome</keyword>
<dbReference type="EMBL" id="CAJNIZ010001861">
    <property type="protein sequence ID" value="CAE7201619.1"/>
    <property type="molecule type" value="Genomic_DNA"/>
</dbReference>
<proteinExistence type="predicted"/>
<name>A0A812JF20_SYMPI</name>
<evidence type="ECO:0000313" key="1">
    <source>
        <dbReference type="EMBL" id="CAE7201619.1"/>
    </source>
</evidence>
<dbReference type="Proteomes" id="UP000649617">
    <property type="component" value="Unassembled WGS sequence"/>
</dbReference>